<evidence type="ECO:0000313" key="4">
    <source>
        <dbReference type="Proteomes" id="UP001295684"/>
    </source>
</evidence>
<dbReference type="Proteomes" id="UP001295684">
    <property type="component" value="Unassembled WGS sequence"/>
</dbReference>
<feature type="compositionally biased region" description="Polar residues" evidence="2">
    <location>
        <begin position="262"/>
        <end position="279"/>
    </location>
</feature>
<gene>
    <name evidence="3" type="ORF">ECRASSUSDP1_LOCUS19013</name>
</gene>
<feature type="coiled-coil region" evidence="1">
    <location>
        <begin position="470"/>
        <end position="497"/>
    </location>
</feature>
<reference evidence="3" key="1">
    <citation type="submission" date="2023-07" db="EMBL/GenBank/DDBJ databases">
        <authorList>
            <consortium name="AG Swart"/>
            <person name="Singh M."/>
            <person name="Singh A."/>
            <person name="Seah K."/>
            <person name="Emmerich C."/>
        </authorList>
    </citation>
    <scope>NUCLEOTIDE SEQUENCE</scope>
    <source>
        <strain evidence="3">DP1</strain>
    </source>
</reference>
<evidence type="ECO:0000256" key="1">
    <source>
        <dbReference type="SAM" id="Coils"/>
    </source>
</evidence>
<feature type="compositionally biased region" description="Polar residues" evidence="2">
    <location>
        <begin position="717"/>
        <end position="747"/>
    </location>
</feature>
<feature type="compositionally biased region" description="Basic residues" evidence="2">
    <location>
        <begin position="685"/>
        <end position="709"/>
    </location>
</feature>
<sequence>MNKKPKIDPRERTTSEDLNMYSTQMQIMGLKKEIEVILKSNISEVTKKFELDQKETKDWVSQTFKEYLGDGTSSTKFVPTEILKTKANESDVLKMKRSISQINYQLEKGFEAIILSSRNEIKAAIMNSATQDDFSYLKQTTATKDDLAQLRQELIDRMQQMERRTQTDITFTEESQESEENIDDVLSINQRDELLDEENMAALDEEFKRGESWKTDAEQMKHFKPTPEMKQTIEDIPNKKEVIISKFEAQKEDIQSIPLKSNLSNKEPVTGSQFNSGESFDSHGGYIRGIQENRYVDPHGQKTPTEYSFGSSFYQKYQNRLKGNKRSTKATLRYLQVQINEMSAKLVENINSTELMRDRVFNVAKLEEDCELISSSFNELRSRCSDIDEDYKHIVEYYEFSKKQHEDILKFLHKTEKSLKENDGKMAQIFQVEQKEKQGKLQAIVSANTDKIQQLVDKDTSIFQPMSEKVKALTEGLLKAEEKIDDTIKEVINIDNKYLLKSEIYEEKLDEIQRPLQRQMITTFKQISTVFMAVFEHLKYLMFGQEGGRDKDYKKIIREFYEVMNEQQFIDSQLKTDLLSKTSQILLDFHDSCPKEREGLKQRFRPSTTDEKGSRKPKLSNSGPFSMKSSPNRINDELFSQPSGSPNIVDLKLTTDIKQDIHNKQRESQVRQEWNEGFSKGILPNKRRLNSKKMTNRPKTTHNHIRSYRNPRIGFQRINSTSNSKLKSQATTKSRTGPKSNQSNAKMPNSKYKINEVENKIRIDNFEKEDQSYGSNGLAQSELLIRSNVQYAEKPSSKKIILHRFKHLFKDGEELDTAVNVTSSNFEHSLINDHEKGRNRHKFRSSSTHGRITANRLSKP</sequence>
<name>A0AAD1XRH5_EUPCR</name>
<keyword evidence="4" id="KW-1185">Reference proteome</keyword>
<feature type="region of interest" description="Disordered" evidence="2">
    <location>
        <begin position="834"/>
        <end position="860"/>
    </location>
</feature>
<dbReference type="AlphaFoldDB" id="A0AAD1XRH5"/>
<feature type="coiled-coil region" evidence="1">
    <location>
        <begin position="137"/>
        <end position="164"/>
    </location>
</feature>
<feature type="compositionally biased region" description="Polar residues" evidence="2">
    <location>
        <begin position="619"/>
        <end position="646"/>
    </location>
</feature>
<dbReference type="EMBL" id="CAMPGE010019280">
    <property type="protein sequence ID" value="CAI2377625.1"/>
    <property type="molecule type" value="Genomic_DNA"/>
</dbReference>
<organism evidence="3 4">
    <name type="scientific">Euplotes crassus</name>
    <dbReference type="NCBI Taxonomy" id="5936"/>
    <lineage>
        <taxon>Eukaryota</taxon>
        <taxon>Sar</taxon>
        <taxon>Alveolata</taxon>
        <taxon>Ciliophora</taxon>
        <taxon>Intramacronucleata</taxon>
        <taxon>Spirotrichea</taxon>
        <taxon>Hypotrichia</taxon>
        <taxon>Euplotida</taxon>
        <taxon>Euplotidae</taxon>
        <taxon>Moneuplotes</taxon>
    </lineage>
</organism>
<feature type="region of interest" description="Disordered" evidence="2">
    <location>
        <begin position="262"/>
        <end position="283"/>
    </location>
</feature>
<feature type="region of interest" description="Disordered" evidence="2">
    <location>
        <begin position="663"/>
        <end position="749"/>
    </location>
</feature>
<evidence type="ECO:0000256" key="2">
    <source>
        <dbReference type="SAM" id="MobiDB-lite"/>
    </source>
</evidence>
<feature type="region of interest" description="Disordered" evidence="2">
    <location>
        <begin position="597"/>
        <end position="648"/>
    </location>
</feature>
<proteinExistence type="predicted"/>
<protein>
    <submittedName>
        <fullName evidence="3">Uncharacterized protein</fullName>
    </submittedName>
</protein>
<evidence type="ECO:0000313" key="3">
    <source>
        <dbReference type="EMBL" id="CAI2377625.1"/>
    </source>
</evidence>
<accession>A0AAD1XRH5</accession>
<keyword evidence="1" id="KW-0175">Coiled coil</keyword>
<feature type="compositionally biased region" description="Basic and acidic residues" evidence="2">
    <location>
        <begin position="663"/>
        <end position="674"/>
    </location>
</feature>
<comment type="caution">
    <text evidence="3">The sequence shown here is derived from an EMBL/GenBank/DDBJ whole genome shotgun (WGS) entry which is preliminary data.</text>
</comment>